<dbReference type="EMBL" id="JAINDJ010000002">
    <property type="protein sequence ID" value="KAG9455582.1"/>
    <property type="molecule type" value="Genomic_DNA"/>
</dbReference>
<sequence>MCNHPSSKKKINVWVLFSPGVVKLSPMEREEGGEGGLREGKGGRRVSGREGEGGEGELTEGKGRVGGRRVKGREGGGGGVVSATAYLFYSSTHFLIHVKKKETRRGSPLGRNGHGEEFIQPDLHTPDQETSGCRIYTGCPSERFRHKRNRLSWISELAISGNPSLNSIVQSSLHLTRNSIKLKLTSKEFETQQKPIVLGTLFQSLLKISLHIDDMTQTNFTALVRYKMDVPPKHTGKTCLAWSGKTNF</sequence>
<evidence type="ECO:0000256" key="1">
    <source>
        <dbReference type="SAM" id="MobiDB-lite"/>
    </source>
</evidence>
<evidence type="ECO:0000313" key="3">
    <source>
        <dbReference type="Proteomes" id="UP000825729"/>
    </source>
</evidence>
<proteinExistence type="predicted"/>
<feature type="region of interest" description="Disordered" evidence="1">
    <location>
        <begin position="104"/>
        <end position="131"/>
    </location>
</feature>
<name>A0AAV7F723_ARIFI</name>
<feature type="region of interest" description="Disordered" evidence="1">
    <location>
        <begin position="26"/>
        <end position="76"/>
    </location>
</feature>
<protein>
    <submittedName>
        <fullName evidence="2">Uncharacterized protein</fullName>
    </submittedName>
</protein>
<accession>A0AAV7F723</accession>
<comment type="caution">
    <text evidence="2">The sequence shown here is derived from an EMBL/GenBank/DDBJ whole genome shotgun (WGS) entry which is preliminary data.</text>
</comment>
<evidence type="ECO:0000313" key="2">
    <source>
        <dbReference type="EMBL" id="KAG9455582.1"/>
    </source>
</evidence>
<dbReference type="Proteomes" id="UP000825729">
    <property type="component" value="Unassembled WGS sequence"/>
</dbReference>
<gene>
    <name evidence="2" type="ORF">H6P81_000090</name>
</gene>
<reference evidence="2 3" key="1">
    <citation type="submission" date="2021-07" db="EMBL/GenBank/DDBJ databases">
        <title>The Aristolochia fimbriata genome: insights into angiosperm evolution, floral development and chemical biosynthesis.</title>
        <authorList>
            <person name="Jiao Y."/>
        </authorList>
    </citation>
    <scope>NUCLEOTIDE SEQUENCE [LARGE SCALE GENOMIC DNA]</scope>
    <source>
        <strain evidence="2">IBCAS-2021</strain>
        <tissue evidence="2">Leaf</tissue>
    </source>
</reference>
<dbReference type="AlphaFoldDB" id="A0AAV7F723"/>
<keyword evidence="3" id="KW-1185">Reference proteome</keyword>
<organism evidence="2 3">
    <name type="scientific">Aristolochia fimbriata</name>
    <name type="common">White veined hardy Dutchman's pipe vine</name>
    <dbReference type="NCBI Taxonomy" id="158543"/>
    <lineage>
        <taxon>Eukaryota</taxon>
        <taxon>Viridiplantae</taxon>
        <taxon>Streptophyta</taxon>
        <taxon>Embryophyta</taxon>
        <taxon>Tracheophyta</taxon>
        <taxon>Spermatophyta</taxon>
        <taxon>Magnoliopsida</taxon>
        <taxon>Magnoliidae</taxon>
        <taxon>Piperales</taxon>
        <taxon>Aristolochiaceae</taxon>
        <taxon>Aristolochia</taxon>
    </lineage>
</organism>
<feature type="compositionally biased region" description="Basic and acidic residues" evidence="1">
    <location>
        <begin position="26"/>
        <end position="52"/>
    </location>
</feature>